<evidence type="ECO:0000256" key="3">
    <source>
        <dbReference type="ARBA" id="ARBA00022801"/>
    </source>
</evidence>
<proteinExistence type="inferred from homology"/>
<evidence type="ECO:0000256" key="2">
    <source>
        <dbReference type="ARBA" id="ARBA00022670"/>
    </source>
</evidence>
<dbReference type="InterPro" id="IPR038765">
    <property type="entry name" value="Papain-like_cys_pep_sf"/>
</dbReference>
<evidence type="ECO:0000259" key="5">
    <source>
        <dbReference type="PROSITE" id="PS51935"/>
    </source>
</evidence>
<dbReference type="SUPFAM" id="SSF54001">
    <property type="entry name" value="Cysteine proteinases"/>
    <property type="match status" value="1"/>
</dbReference>
<sequence>MSDPRLTPDPARMMQSEPAQVCVPLTDLMRQPGGPRDRQLLLGADVTLMDAQGSWAYVQAQADGYCGYVERHHLAAALAITHRIIAPATHAYLDADIKSADRTSLSHGSRVAATGQSDGFIETAHGHIPRQHLAPVDSLHDDPAEVAALFIGTPYLWGGNSRWGIDCSGLVQAACAACGLICPGDSDLQEGALGSEVTDDSPPQRNDLLFWKGHVALVYDAQTLIHANAHAMATVFEPLQDAIDRIAQADGPVTSHRRLAVSPPRG</sequence>
<keyword evidence="2" id="KW-0645">Protease</keyword>
<dbReference type="PROSITE" id="PS51935">
    <property type="entry name" value="NLPC_P60"/>
    <property type="match status" value="1"/>
</dbReference>
<dbReference type="InterPro" id="IPR000064">
    <property type="entry name" value="NLP_P60_dom"/>
</dbReference>
<dbReference type="Gene3D" id="3.90.1720.10">
    <property type="entry name" value="endopeptidase domain like (from Nostoc punctiforme)"/>
    <property type="match status" value="1"/>
</dbReference>
<keyword evidence="3" id="KW-0378">Hydrolase</keyword>
<comment type="similarity">
    <text evidence="1">Belongs to the peptidase C40 family.</text>
</comment>
<dbReference type="AlphaFoldDB" id="A0A975JDV5"/>
<feature type="domain" description="NlpC/P60" evidence="5">
    <location>
        <begin position="137"/>
        <end position="260"/>
    </location>
</feature>
<dbReference type="Proteomes" id="UP000683291">
    <property type="component" value="Chromosome 1"/>
</dbReference>
<evidence type="ECO:0000313" key="7">
    <source>
        <dbReference type="Proteomes" id="UP000683291"/>
    </source>
</evidence>
<dbReference type="GO" id="GO:0006508">
    <property type="term" value="P:proteolysis"/>
    <property type="evidence" value="ECO:0007669"/>
    <property type="project" value="UniProtKB-KW"/>
</dbReference>
<dbReference type="InterPro" id="IPR051794">
    <property type="entry name" value="PG_Endopeptidase_C40"/>
</dbReference>
<keyword evidence="4" id="KW-0788">Thiol protease</keyword>
<gene>
    <name evidence="6" type="ORF">KDD17_16380</name>
</gene>
<dbReference type="PANTHER" id="PTHR47359:SF3">
    <property type="entry name" value="NLP_P60 DOMAIN-CONTAINING PROTEIN-RELATED"/>
    <property type="match status" value="1"/>
</dbReference>
<dbReference type="RefSeq" id="WP_212704634.1">
    <property type="nucleotide sequence ID" value="NZ_CP073581.1"/>
</dbReference>
<keyword evidence="7" id="KW-1185">Reference proteome</keyword>
<evidence type="ECO:0000313" key="6">
    <source>
        <dbReference type="EMBL" id="QUJ76436.1"/>
    </source>
</evidence>
<dbReference type="EMBL" id="CP073581">
    <property type="protein sequence ID" value="QUJ76436.1"/>
    <property type="molecule type" value="Genomic_DNA"/>
</dbReference>
<accession>A0A975JDV5</accession>
<dbReference type="Pfam" id="PF00877">
    <property type="entry name" value="NLPC_P60"/>
    <property type="match status" value="1"/>
</dbReference>
<name>A0A975JDV5_9RHOB</name>
<evidence type="ECO:0000256" key="1">
    <source>
        <dbReference type="ARBA" id="ARBA00007074"/>
    </source>
</evidence>
<evidence type="ECO:0000256" key="4">
    <source>
        <dbReference type="ARBA" id="ARBA00022807"/>
    </source>
</evidence>
<protein>
    <submittedName>
        <fullName evidence="6">C40 family peptidase</fullName>
    </submittedName>
</protein>
<dbReference type="PANTHER" id="PTHR47359">
    <property type="entry name" value="PEPTIDOGLYCAN DL-ENDOPEPTIDASE CWLO"/>
    <property type="match status" value="1"/>
</dbReference>
<dbReference type="InterPro" id="IPR041382">
    <property type="entry name" value="SH3_16"/>
</dbReference>
<dbReference type="KEGG" id="sual:KDD17_16380"/>
<reference evidence="6" key="1">
    <citation type="submission" date="2021-04" db="EMBL/GenBank/DDBJ databases">
        <title>Complete genome sequence for Sulfitobacter sp. strain JK7-1.</title>
        <authorList>
            <person name="Park S.-J."/>
        </authorList>
    </citation>
    <scope>NUCLEOTIDE SEQUENCE</scope>
    <source>
        <strain evidence="6">JK7-1</strain>
    </source>
</reference>
<organism evidence="6 7">
    <name type="scientific">Sulfitobacter albidus</name>
    <dbReference type="NCBI Taxonomy" id="2829501"/>
    <lineage>
        <taxon>Bacteria</taxon>
        <taxon>Pseudomonadati</taxon>
        <taxon>Pseudomonadota</taxon>
        <taxon>Alphaproteobacteria</taxon>
        <taxon>Rhodobacterales</taxon>
        <taxon>Roseobacteraceae</taxon>
        <taxon>Sulfitobacter</taxon>
    </lineage>
</organism>
<dbReference type="GO" id="GO:0008234">
    <property type="term" value="F:cysteine-type peptidase activity"/>
    <property type="evidence" value="ECO:0007669"/>
    <property type="project" value="UniProtKB-KW"/>
</dbReference>
<dbReference type="Pfam" id="PF18348">
    <property type="entry name" value="SH3_16"/>
    <property type="match status" value="1"/>
</dbReference>